<dbReference type="SUPFAM" id="SSF47616">
    <property type="entry name" value="GST C-terminal domain-like"/>
    <property type="match status" value="1"/>
</dbReference>
<dbReference type="InterPro" id="IPR010987">
    <property type="entry name" value="Glutathione-S-Trfase_C-like"/>
</dbReference>
<organism evidence="5 6">
    <name type="scientific">Nitrosomonas halophila</name>
    <dbReference type="NCBI Taxonomy" id="44576"/>
    <lineage>
        <taxon>Bacteria</taxon>
        <taxon>Pseudomonadati</taxon>
        <taxon>Pseudomonadota</taxon>
        <taxon>Betaproteobacteria</taxon>
        <taxon>Nitrosomonadales</taxon>
        <taxon>Nitrosomonadaceae</taxon>
        <taxon>Nitrosomonas</taxon>
    </lineage>
</organism>
<feature type="binding site" evidence="2">
    <location>
        <begin position="125"/>
        <end position="128"/>
    </location>
    <ligand>
        <name>glutathione</name>
        <dbReference type="ChEBI" id="CHEBI:57925"/>
    </ligand>
</feature>
<dbReference type="PROSITE" id="PS50405">
    <property type="entry name" value="GST_CTER"/>
    <property type="match status" value="1"/>
</dbReference>
<dbReference type="AlphaFoldDB" id="A0A1H3P6R8"/>
<feature type="active site" description="Proton donor/acceptor" evidence="1">
    <location>
        <position position="190"/>
    </location>
</feature>
<dbReference type="PANTHER" id="PTHR32419:SF6">
    <property type="entry name" value="GLUTATHIONE S-TRANSFERASE OMEGA-LIKE 1-RELATED"/>
    <property type="match status" value="1"/>
</dbReference>
<gene>
    <name evidence="5" type="ORF">SAMN05421881_10896</name>
</gene>
<dbReference type="Proteomes" id="UP000198640">
    <property type="component" value="Unassembled WGS sequence"/>
</dbReference>
<name>A0A1H3P6R8_9PROT</name>
<dbReference type="InterPro" id="IPR036282">
    <property type="entry name" value="Glutathione-S-Trfase_C_sf"/>
</dbReference>
<reference evidence="5 6" key="1">
    <citation type="submission" date="2016-10" db="EMBL/GenBank/DDBJ databases">
        <authorList>
            <person name="de Groot N.N."/>
        </authorList>
    </citation>
    <scope>NUCLEOTIDE SEQUENCE [LARGE SCALE GENOMIC DNA]</scope>
    <source>
        <strain evidence="5 6">Nm1</strain>
    </source>
</reference>
<accession>A0A1H3P6R8</accession>
<evidence type="ECO:0000256" key="1">
    <source>
        <dbReference type="PIRSR" id="PIRSR015753-1"/>
    </source>
</evidence>
<feature type="binding site" evidence="2">
    <location>
        <begin position="143"/>
        <end position="144"/>
    </location>
    <ligand>
        <name>glutathione</name>
        <dbReference type="ChEBI" id="CHEBI:57925"/>
    </ligand>
</feature>
<dbReference type="PANTHER" id="PTHR32419">
    <property type="entry name" value="GLUTATHIONYL-HYDROQUINONE REDUCTASE"/>
    <property type="match status" value="1"/>
</dbReference>
<dbReference type="InterPro" id="IPR040079">
    <property type="entry name" value="Glutathione_S-Trfase"/>
</dbReference>
<dbReference type="GO" id="GO:0005737">
    <property type="term" value="C:cytoplasm"/>
    <property type="evidence" value="ECO:0007669"/>
    <property type="project" value="TreeGrafter"/>
</dbReference>
<dbReference type="CDD" id="cd03190">
    <property type="entry name" value="GST_C_Omega_like"/>
    <property type="match status" value="1"/>
</dbReference>
<dbReference type="EMBL" id="FNOY01000089">
    <property type="protein sequence ID" value="SDY96797.1"/>
    <property type="molecule type" value="Genomic_DNA"/>
</dbReference>
<feature type="active site" description="Nucleophile" evidence="1">
    <location>
        <position position="61"/>
    </location>
</feature>
<dbReference type="InterPro" id="IPR036249">
    <property type="entry name" value="Thioredoxin-like_sf"/>
</dbReference>
<sequence length="323" mass="37749">MGILIDGQWHDQWYKTRDGEFIREDAQYRHWITQDGRAGPTGDDGFTAESGRYHLFVSLACPWAHRTLIFRNLKSLQAHIGVTVVDPKMLAHGWVFSEVSQDNPFPALRYLHQLYTRVKPDYTGRVTVPVLWDKQRGTIVSNESADIIRMLNRAFNDITRNYRDFYPEALRGRIDAVNEVVYHGINNGVYKAGFATTQQAYEKGYDNLFKTLDEIEAILGKHRFLVDDQLTEADWRLFTTLLRFDAVYYSHFKANKRRIEDYPHLSNYLRDLYQQPGIAETVDFGHIKTHYYYSHPSINPTRIIPKGPEIDYTRPHNRAQLFA</sequence>
<evidence type="ECO:0000256" key="3">
    <source>
        <dbReference type="PIRSR" id="PIRSR015753-3"/>
    </source>
</evidence>
<evidence type="ECO:0000313" key="6">
    <source>
        <dbReference type="Proteomes" id="UP000198640"/>
    </source>
</evidence>
<dbReference type="Pfam" id="PF13410">
    <property type="entry name" value="GST_C_2"/>
    <property type="match status" value="1"/>
</dbReference>
<feature type="site" description="Lowers pKa of active site Cys" evidence="3">
    <location>
        <position position="291"/>
    </location>
</feature>
<dbReference type="SFLD" id="SFLDG01206">
    <property type="entry name" value="Xi.1"/>
    <property type="match status" value="1"/>
</dbReference>
<dbReference type="Pfam" id="PF13409">
    <property type="entry name" value="GST_N_2"/>
    <property type="match status" value="1"/>
</dbReference>
<dbReference type="STRING" id="44576.SAMN05421881_10896"/>
<dbReference type="InterPro" id="IPR047047">
    <property type="entry name" value="GST_Omega-like_C"/>
</dbReference>
<proteinExistence type="predicted"/>
<evidence type="ECO:0000256" key="2">
    <source>
        <dbReference type="PIRSR" id="PIRSR015753-2"/>
    </source>
</evidence>
<dbReference type="GO" id="GO:0004364">
    <property type="term" value="F:glutathione transferase activity"/>
    <property type="evidence" value="ECO:0007669"/>
    <property type="project" value="InterPro"/>
</dbReference>
<dbReference type="SUPFAM" id="SSF52833">
    <property type="entry name" value="Thioredoxin-like"/>
    <property type="match status" value="1"/>
</dbReference>
<dbReference type="PIRSF" id="PIRSF015753">
    <property type="entry name" value="GST"/>
    <property type="match status" value="1"/>
</dbReference>
<keyword evidence="5" id="KW-0808">Transferase</keyword>
<dbReference type="OrthoDB" id="9769158at2"/>
<feature type="site" description="Lowers pKa of active site Cys" evidence="3">
    <location>
        <position position="248"/>
    </location>
</feature>
<dbReference type="Gene3D" id="3.40.30.10">
    <property type="entry name" value="Glutaredoxin"/>
    <property type="match status" value="1"/>
</dbReference>
<evidence type="ECO:0000313" key="5">
    <source>
        <dbReference type="EMBL" id="SDY96797.1"/>
    </source>
</evidence>
<dbReference type="Gene3D" id="1.20.1050.10">
    <property type="match status" value="1"/>
</dbReference>
<dbReference type="SFLD" id="SFLDS00019">
    <property type="entry name" value="Glutathione_Transferase_(cytos"/>
    <property type="match status" value="1"/>
</dbReference>
<dbReference type="SFLD" id="SFLDG01148">
    <property type="entry name" value="Xi_(cytGST)"/>
    <property type="match status" value="1"/>
</dbReference>
<dbReference type="RefSeq" id="WP_090415759.1">
    <property type="nucleotide sequence ID" value="NZ_FNOY01000089.1"/>
</dbReference>
<feature type="domain" description="GST C-terminal" evidence="4">
    <location>
        <begin position="167"/>
        <end position="291"/>
    </location>
</feature>
<protein>
    <submittedName>
        <fullName evidence="5">Putative glutathione S-transferase</fullName>
    </submittedName>
</protein>
<evidence type="ECO:0000259" key="4">
    <source>
        <dbReference type="PROSITE" id="PS50405"/>
    </source>
</evidence>
<feature type="binding site" evidence="2">
    <location>
        <position position="94"/>
    </location>
    <ligand>
        <name>glutathione</name>
        <dbReference type="ChEBI" id="CHEBI:57925"/>
    </ligand>
</feature>
<keyword evidence="6" id="KW-1185">Reference proteome</keyword>
<dbReference type="InterPro" id="IPR016639">
    <property type="entry name" value="GST_Omega/GSH"/>
</dbReference>
<dbReference type="InterPro" id="IPR004045">
    <property type="entry name" value="Glutathione_S-Trfase_N"/>
</dbReference>